<evidence type="ECO:0000313" key="1">
    <source>
        <dbReference type="EMBL" id="PAD72688.1"/>
    </source>
</evidence>
<dbReference type="EMBL" id="NPBY01000076">
    <property type="protein sequence ID" value="PAD72688.1"/>
    <property type="molecule type" value="Genomic_DNA"/>
</dbReference>
<reference evidence="1 2" key="1">
    <citation type="submission" date="2017-07" db="EMBL/GenBank/DDBJ databases">
        <title>Isolation and whole genome analysis of endospore-forming bacteria from heroin.</title>
        <authorList>
            <person name="Kalinowski J."/>
            <person name="Ahrens B."/>
            <person name="Al-Dilaimi A."/>
            <person name="Winkler A."/>
            <person name="Wibberg D."/>
            <person name="Schleenbecker U."/>
            <person name="Ruckert C."/>
            <person name="Wolfel R."/>
            <person name="Grass G."/>
        </authorList>
    </citation>
    <scope>NUCLEOTIDE SEQUENCE [LARGE SCALE GENOMIC DNA]</scope>
    <source>
        <strain evidence="1 2">7537-G1</strain>
    </source>
</reference>
<sequence>MYNELLEYCNECINNPKSDLLKTTGYNKAFTDYVSAIITKLVMYAGLKIKSIKALVRSDINEIVNTLNINNYRIHLPDELSSQIRNYLVIRDSIAGNDPKGALFITNQGKELTSNASMFEVLSAILQSREAESVAKFVIMQQIKTGIPLGQIKKLTGFSYITCLHCAELVEQENERTDKNSINRLLDSRLRSLPLYDKL</sequence>
<protein>
    <recommendedName>
        <fullName evidence="3">Tyr recombinase domain-containing protein</fullName>
    </recommendedName>
</protein>
<name>A0A268EHT3_9BACL</name>
<organism evidence="1 2">
    <name type="scientific">Paenibacillus campinasensis</name>
    <dbReference type="NCBI Taxonomy" id="66347"/>
    <lineage>
        <taxon>Bacteria</taxon>
        <taxon>Bacillati</taxon>
        <taxon>Bacillota</taxon>
        <taxon>Bacilli</taxon>
        <taxon>Bacillales</taxon>
        <taxon>Paenibacillaceae</taxon>
        <taxon>Paenibacillus</taxon>
    </lineage>
</organism>
<gene>
    <name evidence="1" type="ORF">CHH67_21765</name>
</gene>
<evidence type="ECO:0008006" key="3">
    <source>
        <dbReference type="Google" id="ProtNLM"/>
    </source>
</evidence>
<dbReference type="Proteomes" id="UP000215596">
    <property type="component" value="Unassembled WGS sequence"/>
</dbReference>
<comment type="caution">
    <text evidence="1">The sequence shown here is derived from an EMBL/GenBank/DDBJ whole genome shotgun (WGS) entry which is preliminary data.</text>
</comment>
<proteinExistence type="predicted"/>
<evidence type="ECO:0000313" key="2">
    <source>
        <dbReference type="Proteomes" id="UP000215596"/>
    </source>
</evidence>
<accession>A0A268EHT3</accession>
<dbReference type="AlphaFoldDB" id="A0A268EHT3"/>